<proteinExistence type="predicted"/>
<dbReference type="AlphaFoldDB" id="A0AA90JCK3"/>
<accession>A0AA90JCK3</accession>
<evidence type="ECO:0000313" key="2">
    <source>
        <dbReference type="Proteomes" id="UP001066455"/>
    </source>
</evidence>
<sequence length="23" mass="2544">MLVDKKVHREFTDVGGVNTVNGK</sequence>
<dbReference type="Proteomes" id="UP001066455">
    <property type="component" value="Unassembled WGS sequence"/>
</dbReference>
<reference evidence="1" key="1">
    <citation type="submission" date="2022-02" db="EMBL/GenBank/DDBJ databases">
        <title>Crop Bioprotection Bacillus Genome Sequencing.</title>
        <authorList>
            <person name="Dunlap C."/>
        </authorList>
    </citation>
    <scope>NUCLEOTIDE SEQUENCE</scope>
    <source>
        <strain evidence="1">T20C14</strain>
    </source>
</reference>
<evidence type="ECO:0000313" key="1">
    <source>
        <dbReference type="EMBL" id="MCY9281883.1"/>
    </source>
</evidence>
<dbReference type="EMBL" id="JALAXI010000016">
    <property type="protein sequence ID" value="MCY9281883.1"/>
    <property type="molecule type" value="Genomic_DNA"/>
</dbReference>
<protein>
    <submittedName>
        <fullName evidence="1">Uncharacterized protein</fullName>
    </submittedName>
</protein>
<name>A0AA90JCK3_9BACI</name>
<gene>
    <name evidence="1" type="ORF">MOE73_17610</name>
</gene>
<comment type="caution">
    <text evidence="1">The sequence shown here is derived from an EMBL/GenBank/DDBJ whole genome shotgun (WGS) entry which is preliminary data.</text>
</comment>
<organism evidence="1 2">
    <name type="scientific">Bacillus haynesii</name>
    <dbReference type="NCBI Taxonomy" id="1925021"/>
    <lineage>
        <taxon>Bacteria</taxon>
        <taxon>Bacillati</taxon>
        <taxon>Bacillota</taxon>
        <taxon>Bacilli</taxon>
        <taxon>Bacillales</taxon>
        <taxon>Bacillaceae</taxon>
        <taxon>Bacillus</taxon>
    </lineage>
</organism>